<name>A0A9D1RGM7_9BACT</name>
<feature type="transmembrane region" description="Helical" evidence="1">
    <location>
        <begin position="20"/>
        <end position="40"/>
    </location>
</feature>
<keyword evidence="1" id="KW-0472">Membrane</keyword>
<feature type="transmembrane region" description="Helical" evidence="1">
    <location>
        <begin position="104"/>
        <end position="124"/>
    </location>
</feature>
<protein>
    <submittedName>
        <fullName evidence="2">DUF2975 domain-containing protein</fullName>
    </submittedName>
</protein>
<comment type="caution">
    <text evidence="2">The sequence shown here is derived from an EMBL/GenBank/DDBJ whole genome shotgun (WGS) entry which is preliminary data.</text>
</comment>
<gene>
    <name evidence="2" type="ORF">IAC47_04480</name>
</gene>
<dbReference type="Pfam" id="PF11188">
    <property type="entry name" value="DUF2975"/>
    <property type="match status" value="1"/>
</dbReference>
<reference evidence="2" key="2">
    <citation type="submission" date="2021-04" db="EMBL/GenBank/DDBJ databases">
        <authorList>
            <person name="Gilroy R."/>
        </authorList>
    </citation>
    <scope>NUCLEOTIDE SEQUENCE</scope>
    <source>
        <strain evidence="2">Gambia16-930</strain>
    </source>
</reference>
<keyword evidence="1" id="KW-0812">Transmembrane</keyword>
<dbReference type="AlphaFoldDB" id="A0A9D1RGM7"/>
<sequence length="232" mass="26313">MKETNMKTRLLTLKTIKTIFDVVLVLASLLVVLNIVLHVFNITKGNDIIAGLALIEQNTEPIVIEGDINTTIDGLTINMKPVGLQVSYYFGGVDEHPVVVLHRMLYVVALNLGTIFFIFVLFLIRNIVNSVYKSYKADKDSIGRCVFTKKNIVRLRYISAGFVIMPFIELLVYYLDKLFLQRYVSIEGMSIVPMNGIGSVAWDYILVGLLFFVLIEVFRKGLRLQEENDLTV</sequence>
<proteinExistence type="predicted"/>
<dbReference type="Proteomes" id="UP000824267">
    <property type="component" value="Unassembled WGS sequence"/>
</dbReference>
<evidence type="ECO:0000313" key="2">
    <source>
        <dbReference type="EMBL" id="HIW87514.1"/>
    </source>
</evidence>
<evidence type="ECO:0000256" key="1">
    <source>
        <dbReference type="SAM" id="Phobius"/>
    </source>
</evidence>
<feature type="transmembrane region" description="Helical" evidence="1">
    <location>
        <begin position="157"/>
        <end position="175"/>
    </location>
</feature>
<reference evidence="2" key="1">
    <citation type="journal article" date="2021" name="PeerJ">
        <title>Extensive microbial diversity within the chicken gut microbiome revealed by metagenomics and culture.</title>
        <authorList>
            <person name="Gilroy R."/>
            <person name="Ravi A."/>
            <person name="Getino M."/>
            <person name="Pursley I."/>
            <person name="Horton D.L."/>
            <person name="Alikhan N.F."/>
            <person name="Baker D."/>
            <person name="Gharbi K."/>
            <person name="Hall N."/>
            <person name="Watson M."/>
            <person name="Adriaenssens E.M."/>
            <person name="Foster-Nyarko E."/>
            <person name="Jarju S."/>
            <person name="Secka A."/>
            <person name="Antonio M."/>
            <person name="Oren A."/>
            <person name="Chaudhuri R.R."/>
            <person name="La Ragione R."/>
            <person name="Hildebrand F."/>
            <person name="Pallen M.J."/>
        </authorList>
    </citation>
    <scope>NUCLEOTIDE SEQUENCE</scope>
    <source>
        <strain evidence="2">Gambia16-930</strain>
    </source>
</reference>
<dbReference type="EMBL" id="DXGG01000140">
    <property type="protein sequence ID" value="HIW87514.1"/>
    <property type="molecule type" value="Genomic_DNA"/>
</dbReference>
<organism evidence="2 3">
    <name type="scientific">Candidatus Onthomorpha intestinigallinarum</name>
    <dbReference type="NCBI Taxonomy" id="2840880"/>
    <lineage>
        <taxon>Bacteria</taxon>
        <taxon>Pseudomonadati</taxon>
        <taxon>Bacteroidota</taxon>
        <taxon>Bacteroidia</taxon>
        <taxon>Bacteroidales</taxon>
        <taxon>Candidatus Onthomorpha</taxon>
    </lineage>
</organism>
<accession>A0A9D1RGM7</accession>
<feature type="transmembrane region" description="Helical" evidence="1">
    <location>
        <begin position="195"/>
        <end position="215"/>
    </location>
</feature>
<keyword evidence="1" id="KW-1133">Transmembrane helix</keyword>
<evidence type="ECO:0000313" key="3">
    <source>
        <dbReference type="Proteomes" id="UP000824267"/>
    </source>
</evidence>
<dbReference type="InterPro" id="IPR021354">
    <property type="entry name" value="DUF2975"/>
</dbReference>